<dbReference type="Proteomes" id="UP000621436">
    <property type="component" value="Unassembled WGS sequence"/>
</dbReference>
<dbReference type="GO" id="GO:0030145">
    <property type="term" value="F:manganese ion binding"/>
    <property type="evidence" value="ECO:0007669"/>
    <property type="project" value="UniProtKB-UniRule"/>
</dbReference>
<dbReference type="Pfam" id="PF06415">
    <property type="entry name" value="iPGM_N"/>
    <property type="match status" value="1"/>
</dbReference>
<dbReference type="CDD" id="cd16010">
    <property type="entry name" value="iPGM"/>
    <property type="match status" value="1"/>
</dbReference>
<dbReference type="InterPro" id="IPR011258">
    <property type="entry name" value="BPG-indep_PGM_N"/>
</dbReference>
<dbReference type="NCBIfam" id="TIGR01307">
    <property type="entry name" value="pgm_bpd_ind"/>
    <property type="match status" value="1"/>
</dbReference>
<evidence type="ECO:0000259" key="14">
    <source>
        <dbReference type="Pfam" id="PF01676"/>
    </source>
</evidence>
<gene>
    <name evidence="10" type="primary">gpmI</name>
    <name evidence="16" type="ORF">I0Q91_01550</name>
</gene>
<feature type="binding site" evidence="10 12">
    <location>
        <begin position="259"/>
        <end position="262"/>
    </location>
    <ligand>
        <name>substrate</name>
    </ligand>
</feature>
<organism evidence="16 17">
    <name type="scientific">Halonatronomonas betaini</name>
    <dbReference type="NCBI Taxonomy" id="2778430"/>
    <lineage>
        <taxon>Bacteria</taxon>
        <taxon>Bacillati</taxon>
        <taxon>Bacillota</taxon>
        <taxon>Clostridia</taxon>
        <taxon>Halanaerobiales</taxon>
        <taxon>Halarsenatibacteraceae</taxon>
        <taxon>Halonatronomonas</taxon>
    </lineage>
</organism>
<comment type="caution">
    <text evidence="16">The sequence shown here is derived from an EMBL/GenBank/DDBJ whole genome shotgun (WGS) entry which is preliminary data.</text>
</comment>
<dbReference type="Pfam" id="PF01676">
    <property type="entry name" value="Metalloenzyme"/>
    <property type="match status" value="1"/>
</dbReference>
<evidence type="ECO:0000256" key="1">
    <source>
        <dbReference type="ARBA" id="ARBA00000370"/>
    </source>
</evidence>
<dbReference type="PANTHER" id="PTHR31637:SF0">
    <property type="entry name" value="2,3-BISPHOSPHOGLYCERATE-INDEPENDENT PHOSPHOGLYCERATE MUTASE"/>
    <property type="match status" value="1"/>
</dbReference>
<evidence type="ECO:0000256" key="6">
    <source>
        <dbReference type="ARBA" id="ARBA00023152"/>
    </source>
</evidence>
<evidence type="ECO:0000256" key="8">
    <source>
        <dbReference type="ARBA" id="ARBA00023235"/>
    </source>
</evidence>
<evidence type="ECO:0000256" key="10">
    <source>
        <dbReference type="HAMAP-Rule" id="MF_01038"/>
    </source>
</evidence>
<evidence type="ECO:0000256" key="4">
    <source>
        <dbReference type="ARBA" id="ARBA00012026"/>
    </source>
</evidence>
<feature type="domain" description="BPG-independent PGAM N-terminal" evidence="15">
    <location>
        <begin position="85"/>
        <end position="298"/>
    </location>
</feature>
<evidence type="ECO:0000256" key="5">
    <source>
        <dbReference type="ARBA" id="ARBA00022723"/>
    </source>
</evidence>
<feature type="binding site" evidence="10 12">
    <location>
        <position position="334"/>
    </location>
    <ligand>
        <name>substrate</name>
    </ligand>
</feature>
<feature type="binding site" evidence="10 12">
    <location>
        <begin position="156"/>
        <end position="157"/>
    </location>
    <ligand>
        <name>substrate</name>
    </ligand>
</feature>
<keyword evidence="7 10" id="KW-0464">Manganese</keyword>
<feature type="binding site" evidence="10 13">
    <location>
        <position position="444"/>
    </location>
    <ligand>
        <name>Mn(2+)</name>
        <dbReference type="ChEBI" id="CHEBI:29035"/>
        <label>2</label>
    </ligand>
</feature>
<feature type="binding site" evidence="10 13">
    <location>
        <position position="65"/>
    </location>
    <ligand>
        <name>Mn(2+)</name>
        <dbReference type="ChEBI" id="CHEBI:29035"/>
        <label>2</label>
    </ligand>
</feature>
<keyword evidence="6 10" id="KW-0324">Glycolysis</keyword>
<accession>A0A931APP0</accession>
<keyword evidence="5 10" id="KW-0479">Metal-binding</keyword>
<evidence type="ECO:0000259" key="15">
    <source>
        <dbReference type="Pfam" id="PF06415"/>
    </source>
</evidence>
<feature type="binding site" evidence="10 12">
    <location>
        <position position="188"/>
    </location>
    <ligand>
        <name>substrate</name>
    </ligand>
</feature>
<comment type="catalytic activity">
    <reaction evidence="1 10">
        <text>(2R)-2-phosphoglycerate = (2R)-3-phosphoglycerate</text>
        <dbReference type="Rhea" id="RHEA:15901"/>
        <dbReference type="ChEBI" id="CHEBI:58272"/>
        <dbReference type="ChEBI" id="CHEBI:58289"/>
        <dbReference type="EC" id="5.4.2.12"/>
    </reaction>
</comment>
<dbReference type="PANTHER" id="PTHR31637">
    <property type="entry name" value="2,3-BISPHOSPHOGLYCERATE-INDEPENDENT PHOSPHOGLYCERATE MUTASE"/>
    <property type="match status" value="1"/>
</dbReference>
<dbReference type="RefSeq" id="WP_270452424.1">
    <property type="nucleotide sequence ID" value="NZ_JADPIE010000001.1"/>
</dbReference>
<dbReference type="InterPro" id="IPR005995">
    <property type="entry name" value="Pgm_bpd_ind"/>
</dbReference>
<dbReference type="EMBL" id="JADPIE010000001">
    <property type="protein sequence ID" value="MBF8435754.1"/>
    <property type="molecule type" value="Genomic_DNA"/>
</dbReference>
<feature type="active site" description="Phosphoserine intermediate" evidence="10 11">
    <location>
        <position position="65"/>
    </location>
</feature>
<dbReference type="InterPro" id="IPR017850">
    <property type="entry name" value="Alkaline_phosphatase_core_sf"/>
</dbReference>
<protein>
    <recommendedName>
        <fullName evidence="9 10">2,3-bisphosphoglycerate-independent phosphoglycerate mutase</fullName>
        <shortName evidence="10">BPG-independent PGAM</shortName>
        <shortName evidence="10">Phosphoglyceromutase</shortName>
        <shortName evidence="10">iPGM</shortName>
        <ecNumber evidence="4 10">5.4.2.12</ecNumber>
    </recommendedName>
</protein>
<feature type="binding site" evidence="10 13">
    <location>
        <position position="406"/>
    </location>
    <ligand>
        <name>Mn(2+)</name>
        <dbReference type="ChEBI" id="CHEBI:29035"/>
        <label>1</label>
    </ligand>
</feature>
<evidence type="ECO:0000256" key="11">
    <source>
        <dbReference type="PIRSR" id="PIRSR001492-1"/>
    </source>
</evidence>
<dbReference type="GO" id="GO:0006007">
    <property type="term" value="P:glucose catabolic process"/>
    <property type="evidence" value="ECO:0007669"/>
    <property type="project" value="InterPro"/>
</dbReference>
<evidence type="ECO:0000256" key="13">
    <source>
        <dbReference type="PIRSR" id="PIRSR001492-3"/>
    </source>
</evidence>
<comment type="pathway">
    <text evidence="2 10">Carbohydrate degradation; glycolysis; pyruvate from D-glyceraldehyde 3-phosphate: step 3/5.</text>
</comment>
<evidence type="ECO:0000256" key="3">
    <source>
        <dbReference type="ARBA" id="ARBA00008819"/>
    </source>
</evidence>
<dbReference type="AlphaFoldDB" id="A0A931APP0"/>
<feature type="binding site" evidence="10 13">
    <location>
        <position position="443"/>
    </location>
    <ligand>
        <name>Mn(2+)</name>
        <dbReference type="ChEBI" id="CHEBI:29035"/>
        <label>2</label>
    </ligand>
</feature>
<evidence type="ECO:0000313" key="16">
    <source>
        <dbReference type="EMBL" id="MBF8435754.1"/>
    </source>
</evidence>
<comment type="similarity">
    <text evidence="3 10">Belongs to the BPG-independent phosphoglycerate mutase family.</text>
</comment>
<proteinExistence type="inferred from homology"/>
<name>A0A931APP0_9FIRM</name>
<feature type="domain" description="Metalloenzyme" evidence="14">
    <location>
        <begin position="7"/>
        <end position="499"/>
    </location>
</feature>
<evidence type="ECO:0000313" key="17">
    <source>
        <dbReference type="Proteomes" id="UP000621436"/>
    </source>
</evidence>
<sequence length="512" mass="56556">MPANRPKPLALVIMDGYGIAPREDGDATRAAKTPYLDELFKNNPTSQLGASGESVGLPDGQMGNSEVGHLNLGSGRIIYQDYTRINKALEDDELISNPKIREAFDHAKSNKSALHLMGLLSDGGVHSHIRHLFGLLEAAKRSDIKDVYIHAILDGRDTPPQSAIKYLEELENKIDEIGIGEIATVSGRYYTMDRDNRWERTELAYNALVLGEGKKADSVIKAVKKSYQDDVDDEFVIPVVINSEGRIKDDDSVFVFNFRADRVRQITKALALENFDKFKRPKDHPDNLYYLCMTEYDEEFDLPVAFGPQQIDDTLGEVLSREGLKQLRIAETEKYAHVTFFFNGGVEVANQGEDRVLIQSPQEVATYDQKPEMSAEEVTDKLLELLDDGNYDVIILNYANCDMVGHSGDFDAAVKAVEAVERGVSQIVPAILERGGQVLLTADHGNAEQMKEEDGSPFTAHTINPVPLAYLGGPVEASIESGILADIAPTMLDILGIEKPESMTGKSLIKNK</sequence>
<dbReference type="EC" id="5.4.2.12" evidence="4 10"/>
<dbReference type="HAMAP" id="MF_01038">
    <property type="entry name" value="GpmI"/>
    <property type="match status" value="1"/>
</dbReference>
<evidence type="ECO:0000256" key="2">
    <source>
        <dbReference type="ARBA" id="ARBA00004798"/>
    </source>
</evidence>
<evidence type="ECO:0000256" key="9">
    <source>
        <dbReference type="ARBA" id="ARBA00071648"/>
    </source>
</evidence>
<dbReference type="GO" id="GO:0004619">
    <property type="term" value="F:phosphoglycerate mutase activity"/>
    <property type="evidence" value="ECO:0007669"/>
    <property type="project" value="UniProtKB-UniRule"/>
</dbReference>
<feature type="binding site" evidence="10 13">
    <location>
        <position position="402"/>
    </location>
    <ligand>
        <name>Mn(2+)</name>
        <dbReference type="ChEBI" id="CHEBI:29035"/>
        <label>1</label>
    </ligand>
</feature>
<evidence type="ECO:0000256" key="12">
    <source>
        <dbReference type="PIRSR" id="PIRSR001492-2"/>
    </source>
</evidence>
<reference evidence="16" key="1">
    <citation type="submission" date="2020-11" db="EMBL/GenBank/DDBJ databases">
        <title>Halonatronomonas betainensis gen. nov., sp. nov. a novel haloalkaliphilic representative of the family Halanaerobiacae capable of betaine degradation.</title>
        <authorList>
            <person name="Boltyanskaya Y."/>
            <person name="Kevbrin V."/>
            <person name="Detkova E."/>
            <person name="Grouzdev D.S."/>
            <person name="Koziaeva V."/>
            <person name="Zhilina T."/>
        </authorList>
    </citation>
    <scope>NUCLEOTIDE SEQUENCE</scope>
    <source>
        <strain evidence="16">Z-7014</strain>
    </source>
</reference>
<dbReference type="Gene3D" id="3.40.720.10">
    <property type="entry name" value="Alkaline Phosphatase, subunit A"/>
    <property type="match status" value="1"/>
</dbReference>
<dbReference type="PIRSF" id="PIRSF001492">
    <property type="entry name" value="IPGAM"/>
    <property type="match status" value="1"/>
</dbReference>
<comment type="function">
    <text evidence="10">Catalyzes the interconversion of 2-phosphoglycerate and 3-phosphoglycerate.</text>
</comment>
<keyword evidence="8 10" id="KW-0413">Isomerase</keyword>
<dbReference type="Gene3D" id="3.40.1450.10">
    <property type="entry name" value="BPG-independent phosphoglycerate mutase, domain B"/>
    <property type="match status" value="1"/>
</dbReference>
<feature type="binding site" evidence="10 13">
    <location>
        <position position="15"/>
    </location>
    <ligand>
        <name>Mn(2+)</name>
        <dbReference type="ChEBI" id="CHEBI:29035"/>
        <label>2</label>
    </ligand>
</feature>
<dbReference type="GO" id="GO:0006096">
    <property type="term" value="P:glycolytic process"/>
    <property type="evidence" value="ECO:0007669"/>
    <property type="project" value="UniProtKB-UniRule"/>
</dbReference>
<comment type="cofactor">
    <cofactor evidence="10">
        <name>Mn(2+)</name>
        <dbReference type="ChEBI" id="CHEBI:29035"/>
    </cofactor>
    <text evidence="10">Binds 2 manganese ions per subunit.</text>
</comment>
<feature type="binding site" evidence="10 12">
    <location>
        <position position="194"/>
    </location>
    <ligand>
        <name>substrate</name>
    </ligand>
</feature>
<dbReference type="FunFam" id="3.40.1450.10:FF:000001">
    <property type="entry name" value="2,3-bisphosphoglycerate-independent phosphoglycerate mutase"/>
    <property type="match status" value="1"/>
</dbReference>
<dbReference type="GO" id="GO:0005829">
    <property type="term" value="C:cytosol"/>
    <property type="evidence" value="ECO:0007669"/>
    <property type="project" value="TreeGrafter"/>
</dbReference>
<dbReference type="InterPro" id="IPR036646">
    <property type="entry name" value="PGAM_B_sf"/>
</dbReference>
<feature type="binding site" evidence="10 12">
    <location>
        <position position="126"/>
    </location>
    <ligand>
        <name>substrate</name>
    </ligand>
</feature>
<evidence type="ECO:0000256" key="7">
    <source>
        <dbReference type="ARBA" id="ARBA00023211"/>
    </source>
</evidence>
<feature type="binding site" evidence="10 13">
    <location>
        <position position="461"/>
    </location>
    <ligand>
        <name>Mn(2+)</name>
        <dbReference type="ChEBI" id="CHEBI:29035"/>
        <label>1</label>
    </ligand>
</feature>
<comment type="subunit">
    <text evidence="10">Monomer.</text>
</comment>
<dbReference type="InterPro" id="IPR006124">
    <property type="entry name" value="Metalloenzyme"/>
</dbReference>
<dbReference type="SUPFAM" id="SSF53649">
    <property type="entry name" value="Alkaline phosphatase-like"/>
    <property type="match status" value="1"/>
</dbReference>
<keyword evidence="17" id="KW-1185">Reference proteome</keyword>
<dbReference type="SUPFAM" id="SSF64158">
    <property type="entry name" value="2,3-Bisphosphoglycerate-independent phosphoglycerate mutase, substrate-binding domain"/>
    <property type="match status" value="1"/>
</dbReference>